<dbReference type="OrthoDB" id="7163260at2"/>
<organism evidence="1 2">
    <name type="scientific">Ehrlichia muris AS145</name>
    <dbReference type="NCBI Taxonomy" id="1423892"/>
    <lineage>
        <taxon>Bacteria</taxon>
        <taxon>Pseudomonadati</taxon>
        <taxon>Pseudomonadota</taxon>
        <taxon>Alphaproteobacteria</taxon>
        <taxon>Rickettsiales</taxon>
        <taxon>Anaplasmataceae</taxon>
        <taxon>Ehrlichia</taxon>
    </lineage>
</organism>
<dbReference type="HOGENOM" id="CLU_619269_0_0_5"/>
<evidence type="ECO:0000313" key="2">
    <source>
        <dbReference type="Proteomes" id="UP000018689"/>
    </source>
</evidence>
<gene>
    <name evidence="1" type="ORF">EMUR_02825</name>
</gene>
<evidence type="ECO:0000313" key="1">
    <source>
        <dbReference type="EMBL" id="AHC39314.1"/>
    </source>
</evidence>
<dbReference type="PATRIC" id="fig|1423892.3.peg.578"/>
<dbReference type="EMBL" id="CP006917">
    <property type="protein sequence ID" value="AHC39314.1"/>
    <property type="molecule type" value="Genomic_DNA"/>
</dbReference>
<reference evidence="1 2" key="1">
    <citation type="journal article" date="2014" name="Genome Announc.">
        <title>Complete Genome Sequence of Ehrlichia muris Strain AS145T, a Model Monocytotropic Ehrlichia Strain.</title>
        <authorList>
            <person name="Thirumalapura N.R."/>
            <person name="Qin X."/>
            <person name="Kuriakose J.A."/>
            <person name="Walker D.H."/>
        </authorList>
    </citation>
    <scope>NUCLEOTIDE SEQUENCE [LARGE SCALE GENOMIC DNA]</scope>
    <source>
        <strain evidence="2">AS154</strain>
    </source>
</reference>
<name>V9R905_9RICK</name>
<proteinExistence type="predicted"/>
<sequence>MMNDENYDAKSNNFNGCNKENEDHNNVVSSILCNVEALTFNIGEEDDFKALGRIKLEDLEIKESVLELEGEFHKFIVEQTGEYSEVVQVHEYDHDMPTSKIENFEIEESLLQKILDFFSKLCQESEDCVDINYELDPLRRKKKKKRFILESIIEFLKKFLRNGRSLDLKELLDTQILELQEDLINELDTERRELLQQRLMLLTELRAQMMQFGIGSNLLFRFFLIVSFISSLIGIQQDISTAQQNVRSLKVAGLFVQKKDEKAFYDVAINSQMLVIADPTNVFVNGYAPGVFYGKINEISYKLHNQCLFIRDISSQSMYRYQEGGFFAVAAIIQTIDMVFQRVVNLVKQAVNKLNVFERSRDAFDVSNGVKQSVNIATHLQMVHVNFTQDVVTNSQHITGRLSYMDYHCELKFSCFGIHNNSYLSDINVEQCSVQNTVCNVSRSC</sequence>
<dbReference type="RefSeq" id="WP_024072160.1">
    <property type="nucleotide sequence ID" value="NC_023063.1"/>
</dbReference>
<accession>V9R905</accession>
<dbReference type="AlphaFoldDB" id="V9R905"/>
<keyword evidence="2" id="KW-1185">Reference proteome</keyword>
<dbReference type="KEGG" id="emr:EMUR_02825"/>
<dbReference type="Proteomes" id="UP000018689">
    <property type="component" value="Chromosome"/>
</dbReference>
<protein>
    <submittedName>
        <fullName evidence="1">Uncharacterized protein</fullName>
    </submittedName>
</protein>